<feature type="domain" description="Rhodopsin" evidence="7">
    <location>
        <begin position="47"/>
        <end position="233"/>
    </location>
</feature>
<dbReference type="Proteomes" id="UP000567885">
    <property type="component" value="Unassembled WGS sequence"/>
</dbReference>
<keyword evidence="3 6" id="KW-1133">Transmembrane helix</keyword>
<dbReference type="EMBL" id="JAAGWQ010000061">
    <property type="protein sequence ID" value="KAF5672283.1"/>
    <property type="molecule type" value="Genomic_DNA"/>
</dbReference>
<keyword evidence="4 6" id="KW-0472">Membrane</keyword>
<evidence type="ECO:0000313" key="9">
    <source>
        <dbReference type="Proteomes" id="UP000567885"/>
    </source>
</evidence>
<gene>
    <name evidence="8" type="ORF">FHETE_3781</name>
</gene>
<evidence type="ECO:0000259" key="7">
    <source>
        <dbReference type="Pfam" id="PF20684"/>
    </source>
</evidence>
<evidence type="ECO:0000256" key="3">
    <source>
        <dbReference type="ARBA" id="ARBA00022989"/>
    </source>
</evidence>
<dbReference type="InterPro" id="IPR049326">
    <property type="entry name" value="Rhodopsin_dom_fungi"/>
</dbReference>
<dbReference type="InterPro" id="IPR052337">
    <property type="entry name" value="SAT4-like"/>
</dbReference>
<feature type="transmembrane region" description="Helical" evidence="6">
    <location>
        <begin position="30"/>
        <end position="51"/>
    </location>
</feature>
<dbReference type="Pfam" id="PF20684">
    <property type="entry name" value="Fung_rhodopsin"/>
    <property type="match status" value="1"/>
</dbReference>
<comment type="subcellular location">
    <subcellularLocation>
        <location evidence="1">Membrane</location>
        <topology evidence="1">Multi-pass membrane protein</topology>
    </subcellularLocation>
</comment>
<dbReference type="PANTHER" id="PTHR33048">
    <property type="entry name" value="PTH11-LIKE INTEGRAL MEMBRANE PROTEIN (AFU_ORTHOLOGUE AFUA_5G11245)"/>
    <property type="match status" value="1"/>
</dbReference>
<dbReference type="PANTHER" id="PTHR33048:SF47">
    <property type="entry name" value="INTEGRAL MEMBRANE PROTEIN-RELATED"/>
    <property type="match status" value="1"/>
</dbReference>
<feature type="transmembrane region" description="Helical" evidence="6">
    <location>
        <begin position="143"/>
        <end position="164"/>
    </location>
</feature>
<evidence type="ECO:0000256" key="4">
    <source>
        <dbReference type="ARBA" id="ARBA00023136"/>
    </source>
</evidence>
<name>A0A8H5TMT7_FUSHE</name>
<sequence>MSVDNGVVYLMDPPSGMIRDVNQRAEYEPLVVVSAVFFPLSTIAMAVRLYTRVAIVHKLSLDDYLMILAWTCNVLLVAFTLNMTNYGMGKHLWNVPATPDIYPNFSLNNLLAAIFFCAATGLAKGSILLFYLRIFPMKKAQILVWVAFVFIVGYSTASVLVNIFSCHPVQGSWDLEYVPTAKCVNRPVFYFLQAGLGIFADIMTVIIPIPWLKTLMLPKRQKIGVGILLTMGAS</sequence>
<feature type="transmembrane region" description="Helical" evidence="6">
    <location>
        <begin position="188"/>
        <end position="212"/>
    </location>
</feature>
<dbReference type="AlphaFoldDB" id="A0A8H5TMT7"/>
<evidence type="ECO:0000313" key="8">
    <source>
        <dbReference type="EMBL" id="KAF5672283.1"/>
    </source>
</evidence>
<organism evidence="8 9">
    <name type="scientific">Fusarium heterosporum</name>
    <dbReference type="NCBI Taxonomy" id="42747"/>
    <lineage>
        <taxon>Eukaryota</taxon>
        <taxon>Fungi</taxon>
        <taxon>Dikarya</taxon>
        <taxon>Ascomycota</taxon>
        <taxon>Pezizomycotina</taxon>
        <taxon>Sordariomycetes</taxon>
        <taxon>Hypocreomycetidae</taxon>
        <taxon>Hypocreales</taxon>
        <taxon>Nectriaceae</taxon>
        <taxon>Fusarium</taxon>
        <taxon>Fusarium heterosporum species complex</taxon>
    </lineage>
</organism>
<comment type="similarity">
    <text evidence="5">Belongs to the SAT4 family.</text>
</comment>
<comment type="caution">
    <text evidence="8">The sequence shown here is derived from an EMBL/GenBank/DDBJ whole genome shotgun (WGS) entry which is preliminary data.</text>
</comment>
<protein>
    <submittedName>
        <fullName evidence="8">Integral membrane protein</fullName>
    </submittedName>
</protein>
<dbReference type="GO" id="GO:0016020">
    <property type="term" value="C:membrane"/>
    <property type="evidence" value="ECO:0007669"/>
    <property type="project" value="UniProtKB-SubCell"/>
</dbReference>
<keyword evidence="9" id="KW-1185">Reference proteome</keyword>
<feature type="transmembrane region" description="Helical" evidence="6">
    <location>
        <begin position="63"/>
        <end position="83"/>
    </location>
</feature>
<evidence type="ECO:0000256" key="2">
    <source>
        <dbReference type="ARBA" id="ARBA00022692"/>
    </source>
</evidence>
<accession>A0A8H5TMT7</accession>
<evidence type="ECO:0000256" key="1">
    <source>
        <dbReference type="ARBA" id="ARBA00004141"/>
    </source>
</evidence>
<proteinExistence type="inferred from homology"/>
<reference evidence="8 9" key="1">
    <citation type="submission" date="2020-05" db="EMBL/GenBank/DDBJ databases">
        <title>Identification and distribution of gene clusters putatively required for synthesis of sphingolipid metabolism inhibitors in phylogenetically diverse species of the filamentous fungus Fusarium.</title>
        <authorList>
            <person name="Kim H.-S."/>
            <person name="Busman M."/>
            <person name="Brown D.W."/>
            <person name="Divon H."/>
            <person name="Uhlig S."/>
            <person name="Proctor R.H."/>
        </authorList>
    </citation>
    <scope>NUCLEOTIDE SEQUENCE [LARGE SCALE GENOMIC DNA]</scope>
    <source>
        <strain evidence="8 9">NRRL 20693</strain>
    </source>
</reference>
<dbReference type="OrthoDB" id="444631at2759"/>
<keyword evidence="2 6" id="KW-0812">Transmembrane</keyword>
<feature type="transmembrane region" description="Helical" evidence="6">
    <location>
        <begin position="110"/>
        <end position="131"/>
    </location>
</feature>
<evidence type="ECO:0000256" key="5">
    <source>
        <dbReference type="ARBA" id="ARBA00038359"/>
    </source>
</evidence>
<evidence type="ECO:0000256" key="6">
    <source>
        <dbReference type="SAM" id="Phobius"/>
    </source>
</evidence>